<name>X1RKL1_9ZZZZ</name>
<organism evidence="1">
    <name type="scientific">marine sediment metagenome</name>
    <dbReference type="NCBI Taxonomy" id="412755"/>
    <lineage>
        <taxon>unclassified sequences</taxon>
        <taxon>metagenomes</taxon>
        <taxon>ecological metagenomes</taxon>
    </lineage>
</organism>
<proteinExistence type="predicted"/>
<reference evidence="1" key="1">
    <citation type="journal article" date="2014" name="Front. Microbiol.">
        <title>High frequency of phylogenetically diverse reductive dehalogenase-homologous genes in deep subseafloor sedimentary metagenomes.</title>
        <authorList>
            <person name="Kawai M."/>
            <person name="Futagami T."/>
            <person name="Toyoda A."/>
            <person name="Takaki Y."/>
            <person name="Nishi S."/>
            <person name="Hori S."/>
            <person name="Arai W."/>
            <person name="Tsubouchi T."/>
            <person name="Morono Y."/>
            <person name="Uchiyama I."/>
            <person name="Ito T."/>
            <person name="Fujiyama A."/>
            <person name="Inagaki F."/>
            <person name="Takami H."/>
        </authorList>
    </citation>
    <scope>NUCLEOTIDE SEQUENCE</scope>
    <source>
        <strain evidence="1">Expedition CK06-06</strain>
    </source>
</reference>
<accession>X1RKL1</accession>
<sequence>MQQFTLEYWQDDNWYVGRLVEIPGIFSQGETLEGLKKNIQDAYKMMIEESSSNFVPPKAEKIPVEINT</sequence>
<dbReference type="AlphaFoldDB" id="X1RKL1"/>
<evidence type="ECO:0008006" key="2">
    <source>
        <dbReference type="Google" id="ProtNLM"/>
    </source>
</evidence>
<dbReference type="InterPro" id="IPR035069">
    <property type="entry name" value="TTHA1013/TTHA0281-like"/>
</dbReference>
<evidence type="ECO:0000313" key="1">
    <source>
        <dbReference type="EMBL" id="GAI67466.1"/>
    </source>
</evidence>
<dbReference type="SUPFAM" id="SSF143100">
    <property type="entry name" value="TTHA1013/TTHA0281-like"/>
    <property type="match status" value="1"/>
</dbReference>
<comment type="caution">
    <text evidence="1">The sequence shown here is derived from an EMBL/GenBank/DDBJ whole genome shotgun (WGS) entry which is preliminary data.</text>
</comment>
<protein>
    <recommendedName>
        <fullName evidence="2">HicB-like antitoxin of toxin-antitoxin system domain-containing protein</fullName>
    </recommendedName>
</protein>
<dbReference type="EMBL" id="BARW01000662">
    <property type="protein sequence ID" value="GAI67466.1"/>
    <property type="molecule type" value="Genomic_DNA"/>
</dbReference>
<gene>
    <name evidence="1" type="ORF">S12H4_02625</name>
</gene>
<dbReference type="Gene3D" id="3.30.160.250">
    <property type="match status" value="1"/>
</dbReference>